<dbReference type="EnsemblProtists" id="EOD12869">
    <property type="protein sequence ID" value="EOD12869"/>
    <property type="gene ID" value="EMIHUDRAFT_213089"/>
</dbReference>
<dbReference type="AlphaFoldDB" id="A0A0D3INN4"/>
<dbReference type="Proteomes" id="UP000013827">
    <property type="component" value="Unassembled WGS sequence"/>
</dbReference>
<organism evidence="1 2">
    <name type="scientific">Emiliania huxleyi (strain CCMP1516)</name>
    <dbReference type="NCBI Taxonomy" id="280463"/>
    <lineage>
        <taxon>Eukaryota</taxon>
        <taxon>Haptista</taxon>
        <taxon>Haptophyta</taxon>
        <taxon>Prymnesiophyceae</taxon>
        <taxon>Isochrysidales</taxon>
        <taxon>Noelaerhabdaceae</taxon>
        <taxon>Emiliania</taxon>
    </lineage>
</organism>
<dbReference type="KEGG" id="ehx:EMIHUDRAFT_213089"/>
<dbReference type="HOGENOM" id="CLU_1009842_0_0_1"/>
<accession>A0A0D3INN4</accession>
<dbReference type="Gene3D" id="3.40.50.150">
    <property type="entry name" value="Vaccinia Virus protein VP39"/>
    <property type="match status" value="1"/>
</dbReference>
<evidence type="ECO:0000313" key="1">
    <source>
        <dbReference type="EnsemblProtists" id="EOD12869"/>
    </source>
</evidence>
<keyword evidence="2" id="KW-1185">Reference proteome</keyword>
<protein>
    <submittedName>
        <fullName evidence="1">Uncharacterized protein</fullName>
    </submittedName>
</protein>
<sequence>MYLYRKWWPDSKLLAFDSFAGLPDEQRGEVRRATWVAGTFGVDGTAVMQRIIKDLGAHTRLYPGFFNVTLTPELATTLPPATLVDIDSDIYRSAYEALDWMFANRLARVGTIIAYDDWLDYACAPTLGGAELRALPRREVEDSMRTGFMPPSRRTRWRDSKMSVAVRARAKQRIYPRLLAAGEPKAHSEIAKRHSVRFRCLAGSCRPARLPKPACDPHHAFGAIFVVEGVGGASDHGIEMGDGDDLDAFRKSDAACKWVRNHRFTTNASDWHLPAT</sequence>
<reference evidence="2" key="1">
    <citation type="journal article" date="2013" name="Nature">
        <title>Pan genome of the phytoplankton Emiliania underpins its global distribution.</title>
        <authorList>
            <person name="Read B.A."/>
            <person name="Kegel J."/>
            <person name="Klute M.J."/>
            <person name="Kuo A."/>
            <person name="Lefebvre S.C."/>
            <person name="Maumus F."/>
            <person name="Mayer C."/>
            <person name="Miller J."/>
            <person name="Monier A."/>
            <person name="Salamov A."/>
            <person name="Young J."/>
            <person name="Aguilar M."/>
            <person name="Claverie J.M."/>
            <person name="Frickenhaus S."/>
            <person name="Gonzalez K."/>
            <person name="Herman E.K."/>
            <person name="Lin Y.C."/>
            <person name="Napier J."/>
            <person name="Ogata H."/>
            <person name="Sarno A.F."/>
            <person name="Shmutz J."/>
            <person name="Schroeder D."/>
            <person name="de Vargas C."/>
            <person name="Verret F."/>
            <person name="von Dassow P."/>
            <person name="Valentin K."/>
            <person name="Van de Peer Y."/>
            <person name="Wheeler G."/>
            <person name="Dacks J.B."/>
            <person name="Delwiche C.F."/>
            <person name="Dyhrman S.T."/>
            <person name="Glockner G."/>
            <person name="John U."/>
            <person name="Richards T."/>
            <person name="Worden A.Z."/>
            <person name="Zhang X."/>
            <person name="Grigoriev I.V."/>
            <person name="Allen A.E."/>
            <person name="Bidle K."/>
            <person name="Borodovsky M."/>
            <person name="Bowler C."/>
            <person name="Brownlee C."/>
            <person name="Cock J.M."/>
            <person name="Elias M."/>
            <person name="Gladyshev V.N."/>
            <person name="Groth M."/>
            <person name="Guda C."/>
            <person name="Hadaegh A."/>
            <person name="Iglesias-Rodriguez M.D."/>
            <person name="Jenkins J."/>
            <person name="Jones B.M."/>
            <person name="Lawson T."/>
            <person name="Leese F."/>
            <person name="Lindquist E."/>
            <person name="Lobanov A."/>
            <person name="Lomsadze A."/>
            <person name="Malik S.B."/>
            <person name="Marsh M.E."/>
            <person name="Mackinder L."/>
            <person name="Mock T."/>
            <person name="Mueller-Roeber B."/>
            <person name="Pagarete A."/>
            <person name="Parker M."/>
            <person name="Probert I."/>
            <person name="Quesneville H."/>
            <person name="Raines C."/>
            <person name="Rensing S.A."/>
            <person name="Riano-Pachon D.M."/>
            <person name="Richier S."/>
            <person name="Rokitta S."/>
            <person name="Shiraiwa Y."/>
            <person name="Soanes D.M."/>
            <person name="van der Giezen M."/>
            <person name="Wahlund T.M."/>
            <person name="Williams B."/>
            <person name="Wilson W."/>
            <person name="Wolfe G."/>
            <person name="Wurch L.L."/>
        </authorList>
    </citation>
    <scope>NUCLEOTIDE SEQUENCE</scope>
</reference>
<dbReference type="PaxDb" id="2903-EOD12869"/>
<name>A0A0D3INN4_EMIH1</name>
<evidence type="ECO:0000313" key="2">
    <source>
        <dbReference type="Proteomes" id="UP000013827"/>
    </source>
</evidence>
<proteinExistence type="predicted"/>
<reference evidence="1" key="2">
    <citation type="submission" date="2024-10" db="UniProtKB">
        <authorList>
            <consortium name="EnsemblProtists"/>
        </authorList>
    </citation>
    <scope>IDENTIFICATION</scope>
</reference>
<dbReference type="GeneID" id="17259022"/>
<dbReference type="RefSeq" id="XP_005765298.1">
    <property type="nucleotide sequence ID" value="XM_005765241.1"/>
</dbReference>
<dbReference type="InterPro" id="IPR029063">
    <property type="entry name" value="SAM-dependent_MTases_sf"/>
</dbReference>